<dbReference type="EMBL" id="BOMS01000025">
    <property type="protein sequence ID" value="GIE65814.1"/>
    <property type="molecule type" value="Genomic_DNA"/>
</dbReference>
<dbReference type="SUPFAM" id="SSF46689">
    <property type="entry name" value="Homeodomain-like"/>
    <property type="match status" value="1"/>
</dbReference>
<comment type="caution">
    <text evidence="2">The sequence shown here is derived from an EMBL/GenBank/DDBJ whole genome shotgun (WGS) entry which is preliminary data.</text>
</comment>
<evidence type="ECO:0000259" key="1">
    <source>
        <dbReference type="Pfam" id="PF21321"/>
    </source>
</evidence>
<reference evidence="2 3" key="1">
    <citation type="submission" date="2021-01" db="EMBL/GenBank/DDBJ databases">
        <title>Whole genome shotgun sequence of Actinoplanes palleronii NBRC 14916.</title>
        <authorList>
            <person name="Komaki H."/>
            <person name="Tamura T."/>
        </authorList>
    </citation>
    <scope>NUCLEOTIDE SEQUENCE [LARGE SCALE GENOMIC DNA]</scope>
    <source>
        <strain evidence="2 3">NBRC 14916</strain>
    </source>
</reference>
<accession>A0ABQ4B577</accession>
<dbReference type="Gene3D" id="1.10.10.10">
    <property type="entry name" value="Winged helix-like DNA-binding domain superfamily/Winged helix DNA-binding domain"/>
    <property type="match status" value="1"/>
</dbReference>
<dbReference type="InterPro" id="IPR048708">
    <property type="entry name" value="VapB45-like_HTH"/>
</dbReference>
<dbReference type="InterPro" id="IPR009057">
    <property type="entry name" value="Homeodomain-like_sf"/>
</dbReference>
<name>A0ABQ4B577_9ACTN</name>
<protein>
    <recommendedName>
        <fullName evidence="1">Putative antitoxin VapB45-like DNA-binding HTH domain-containing protein</fullName>
    </recommendedName>
</protein>
<feature type="domain" description="Putative antitoxin VapB45-like DNA-binding HTH" evidence="1">
    <location>
        <begin position="14"/>
        <end position="84"/>
    </location>
</feature>
<evidence type="ECO:0000313" key="2">
    <source>
        <dbReference type="EMBL" id="GIE65814.1"/>
    </source>
</evidence>
<organism evidence="2 3">
    <name type="scientific">Actinoplanes palleronii</name>
    <dbReference type="NCBI Taxonomy" id="113570"/>
    <lineage>
        <taxon>Bacteria</taxon>
        <taxon>Bacillati</taxon>
        <taxon>Actinomycetota</taxon>
        <taxon>Actinomycetes</taxon>
        <taxon>Micromonosporales</taxon>
        <taxon>Micromonosporaceae</taxon>
        <taxon>Actinoplanes</taxon>
    </lineage>
</organism>
<gene>
    <name evidence="2" type="ORF">Apa02nite_019220</name>
</gene>
<dbReference type="RefSeq" id="WP_203824719.1">
    <property type="nucleotide sequence ID" value="NZ_BAAATY010000002.1"/>
</dbReference>
<dbReference type="InterPro" id="IPR036388">
    <property type="entry name" value="WH-like_DNA-bd_sf"/>
</dbReference>
<sequence length="225" mass="24651">MADGVQRDQRFTAPLLTAQAAGVHLGIPANTLKQWIASDRERSVMHSVSPRTPRGPRLPFIALAEAQILRELRNTGLSMQEIRAGVERLRQETGNEYVLATNTIASDGGDLLYNAATRVAPEWVRARDGQQALRQVVETVIRFVSYAPDGFASRITLRPYEGADIIVDPRFGFGQPVFAASKVPVETVADLFYGGRESVEDIADEYGLGTAEVEAVLRVMARRAA</sequence>
<evidence type="ECO:0000313" key="3">
    <source>
        <dbReference type="Proteomes" id="UP000624709"/>
    </source>
</evidence>
<dbReference type="Pfam" id="PF21321">
    <property type="entry name" value="HTH_66"/>
    <property type="match status" value="1"/>
</dbReference>
<dbReference type="Proteomes" id="UP000624709">
    <property type="component" value="Unassembled WGS sequence"/>
</dbReference>
<dbReference type="InterPro" id="IPR007367">
    <property type="entry name" value="DUF433"/>
</dbReference>
<dbReference type="Pfam" id="PF04255">
    <property type="entry name" value="DUF433"/>
    <property type="match status" value="1"/>
</dbReference>
<keyword evidence="3" id="KW-1185">Reference proteome</keyword>
<proteinExistence type="predicted"/>